<dbReference type="STRING" id="58117.SAMN05421833_11259"/>
<dbReference type="AlphaFoldDB" id="A0A1N7CL21"/>
<dbReference type="GO" id="GO:0003677">
    <property type="term" value="F:DNA binding"/>
    <property type="evidence" value="ECO:0007669"/>
    <property type="project" value="InterPro"/>
</dbReference>
<dbReference type="PRINTS" id="PR00038">
    <property type="entry name" value="HTHLUXR"/>
</dbReference>
<dbReference type="InterPro" id="IPR036388">
    <property type="entry name" value="WH-like_DNA-bd_sf"/>
</dbReference>
<dbReference type="InterPro" id="IPR000792">
    <property type="entry name" value="Tscrpt_reg_LuxR_C"/>
</dbReference>
<dbReference type="InterPro" id="IPR051797">
    <property type="entry name" value="TrmB-like"/>
</dbReference>
<evidence type="ECO:0000313" key="3">
    <source>
        <dbReference type="Proteomes" id="UP000186096"/>
    </source>
</evidence>
<dbReference type="PANTHER" id="PTHR34293">
    <property type="entry name" value="HTH-TYPE TRANSCRIPTIONAL REGULATOR TRMBL2"/>
    <property type="match status" value="1"/>
</dbReference>
<dbReference type="InterPro" id="IPR016032">
    <property type="entry name" value="Sig_transdc_resp-reg_C-effctor"/>
</dbReference>
<dbReference type="Gene3D" id="1.10.10.10">
    <property type="entry name" value="Winged helix-like DNA-binding domain superfamily/Winged helix DNA-binding domain"/>
    <property type="match status" value="2"/>
</dbReference>
<dbReference type="OrthoDB" id="3728246at2"/>
<dbReference type="CDD" id="cd06170">
    <property type="entry name" value="LuxR_C_like"/>
    <property type="match status" value="1"/>
</dbReference>
<keyword evidence="3" id="KW-1185">Reference proteome</keyword>
<dbReference type="Proteomes" id="UP000186096">
    <property type="component" value="Unassembled WGS sequence"/>
</dbReference>
<dbReference type="EMBL" id="FTNI01000012">
    <property type="protein sequence ID" value="SIR64311.1"/>
    <property type="molecule type" value="Genomic_DNA"/>
</dbReference>
<dbReference type="RefSeq" id="WP_076436110.1">
    <property type="nucleotide sequence ID" value="NZ_FTNI01000012.1"/>
</dbReference>
<dbReference type="GO" id="GO:0006355">
    <property type="term" value="P:regulation of DNA-templated transcription"/>
    <property type="evidence" value="ECO:0007669"/>
    <property type="project" value="InterPro"/>
</dbReference>
<dbReference type="Pfam" id="PF00196">
    <property type="entry name" value="GerE"/>
    <property type="match status" value="1"/>
</dbReference>
<name>A0A1N7CL21_9ACTN</name>
<accession>A0A1N7CL21</accession>
<evidence type="ECO:0000259" key="1">
    <source>
        <dbReference type="PROSITE" id="PS50043"/>
    </source>
</evidence>
<protein>
    <submittedName>
        <fullName evidence="2">Regulatory protein, luxR family</fullName>
    </submittedName>
</protein>
<organism evidence="2 3">
    <name type="scientific">Microbispora rosea</name>
    <dbReference type="NCBI Taxonomy" id="58117"/>
    <lineage>
        <taxon>Bacteria</taxon>
        <taxon>Bacillati</taxon>
        <taxon>Actinomycetota</taxon>
        <taxon>Actinomycetes</taxon>
        <taxon>Streptosporangiales</taxon>
        <taxon>Streptosporangiaceae</taxon>
        <taxon>Microbispora</taxon>
    </lineage>
</organism>
<dbReference type="SUPFAM" id="SSF46894">
    <property type="entry name" value="C-terminal effector domain of the bipartite response regulators"/>
    <property type="match status" value="1"/>
</dbReference>
<dbReference type="SMART" id="SM00421">
    <property type="entry name" value="HTH_LUXR"/>
    <property type="match status" value="1"/>
</dbReference>
<reference evidence="3" key="1">
    <citation type="submission" date="2017-01" db="EMBL/GenBank/DDBJ databases">
        <authorList>
            <person name="Varghese N."/>
            <person name="Submissions S."/>
        </authorList>
    </citation>
    <scope>NUCLEOTIDE SEQUENCE [LARGE SCALE GENOMIC DNA]</scope>
    <source>
        <strain evidence="3">ATCC 12950</strain>
    </source>
</reference>
<sequence length="327" mass="36010">MLESLGLDELTEKVYRLLLTKRDLDIQDIADELSVTVDEIRKTFDQLAELALLRPSWESPGDFRPVSPEAGLQALLQRRQFELVRQQQQIAEAQAAVANLVSEYADHRPWGVRSSTDSLLGMDEVQARIEELAANARSEVASFMSRGAHDPRALEAAKPLDLQVLGRGVAMRTLCLESIRNDPVTLAYAQWLAQNGASVRTTPTLPVRMLVYDRKIALLPLDSADSRKGVIQVVDTGVVTAVLALFEQIWSAATPVGSAPARDDHGLSAQEHQLLKLLSEGLTDEGAARQLGLSQRTVRRMMAGIMERLGARSRFEAGLQAAKRGWL</sequence>
<feature type="domain" description="HTH luxR-type" evidence="1">
    <location>
        <begin position="260"/>
        <end position="325"/>
    </location>
</feature>
<dbReference type="PROSITE" id="PS50043">
    <property type="entry name" value="HTH_LUXR_2"/>
    <property type="match status" value="1"/>
</dbReference>
<gene>
    <name evidence="2" type="ORF">SAMN05421833_11259</name>
</gene>
<dbReference type="PANTHER" id="PTHR34293:SF1">
    <property type="entry name" value="HTH-TYPE TRANSCRIPTIONAL REGULATOR TRMBL2"/>
    <property type="match status" value="1"/>
</dbReference>
<proteinExistence type="predicted"/>
<evidence type="ECO:0000313" key="2">
    <source>
        <dbReference type="EMBL" id="SIR64311.1"/>
    </source>
</evidence>